<dbReference type="AlphaFoldDB" id="A0A8J5S086"/>
<evidence type="ECO:0000256" key="1">
    <source>
        <dbReference type="SAM" id="MobiDB-lite"/>
    </source>
</evidence>
<organism evidence="2 3">
    <name type="scientific">Zizania palustris</name>
    <name type="common">Northern wild rice</name>
    <dbReference type="NCBI Taxonomy" id="103762"/>
    <lineage>
        <taxon>Eukaryota</taxon>
        <taxon>Viridiplantae</taxon>
        <taxon>Streptophyta</taxon>
        <taxon>Embryophyta</taxon>
        <taxon>Tracheophyta</taxon>
        <taxon>Spermatophyta</taxon>
        <taxon>Magnoliopsida</taxon>
        <taxon>Liliopsida</taxon>
        <taxon>Poales</taxon>
        <taxon>Poaceae</taxon>
        <taxon>BOP clade</taxon>
        <taxon>Oryzoideae</taxon>
        <taxon>Oryzeae</taxon>
        <taxon>Zizaniinae</taxon>
        <taxon>Zizania</taxon>
    </lineage>
</organism>
<reference evidence="2" key="2">
    <citation type="submission" date="2021-02" db="EMBL/GenBank/DDBJ databases">
        <authorList>
            <person name="Kimball J.A."/>
            <person name="Haas M.W."/>
            <person name="Macchietto M."/>
            <person name="Kono T."/>
            <person name="Duquette J."/>
            <person name="Shao M."/>
        </authorList>
    </citation>
    <scope>NUCLEOTIDE SEQUENCE</scope>
    <source>
        <tissue evidence="2">Fresh leaf tissue</tissue>
    </source>
</reference>
<dbReference type="Proteomes" id="UP000729402">
    <property type="component" value="Unassembled WGS sequence"/>
</dbReference>
<protein>
    <submittedName>
        <fullName evidence="2">Uncharacterized protein</fullName>
    </submittedName>
</protein>
<reference evidence="2" key="1">
    <citation type="journal article" date="2021" name="bioRxiv">
        <title>Whole Genome Assembly and Annotation of Northern Wild Rice, Zizania palustris L., Supports a Whole Genome Duplication in the Zizania Genus.</title>
        <authorList>
            <person name="Haas M."/>
            <person name="Kono T."/>
            <person name="Macchietto M."/>
            <person name="Millas R."/>
            <person name="McGilp L."/>
            <person name="Shao M."/>
            <person name="Duquette J."/>
            <person name="Hirsch C.N."/>
            <person name="Kimball J."/>
        </authorList>
    </citation>
    <scope>NUCLEOTIDE SEQUENCE</scope>
    <source>
        <tissue evidence="2">Fresh leaf tissue</tissue>
    </source>
</reference>
<name>A0A8J5S086_ZIZPA</name>
<evidence type="ECO:0000313" key="3">
    <source>
        <dbReference type="Proteomes" id="UP000729402"/>
    </source>
</evidence>
<sequence>MHGPSTPLPQTRLHEEIDRPHHFPLSRDDGSVISGRLRSGEATTRPPPPAAHPRKHGAYVVPIGAAEAPRRQPMQPDAALATASGLT</sequence>
<accession>A0A8J5S086</accession>
<feature type="compositionally biased region" description="Basic and acidic residues" evidence="1">
    <location>
        <begin position="12"/>
        <end position="30"/>
    </location>
</feature>
<dbReference type="EMBL" id="JAAALK010000288">
    <property type="protein sequence ID" value="KAG8055673.1"/>
    <property type="molecule type" value="Genomic_DNA"/>
</dbReference>
<feature type="region of interest" description="Disordered" evidence="1">
    <location>
        <begin position="1"/>
        <end position="87"/>
    </location>
</feature>
<gene>
    <name evidence="2" type="ORF">GUJ93_ZPchr0001g30139</name>
</gene>
<proteinExistence type="predicted"/>
<evidence type="ECO:0000313" key="2">
    <source>
        <dbReference type="EMBL" id="KAG8055673.1"/>
    </source>
</evidence>
<comment type="caution">
    <text evidence="2">The sequence shown here is derived from an EMBL/GenBank/DDBJ whole genome shotgun (WGS) entry which is preliminary data.</text>
</comment>
<keyword evidence="3" id="KW-1185">Reference proteome</keyword>